<accession>A0A645HF56</accession>
<protein>
    <submittedName>
        <fullName evidence="1">Uncharacterized protein</fullName>
    </submittedName>
</protein>
<dbReference type="EMBL" id="VSSQ01092448">
    <property type="protein sequence ID" value="MPN37665.1"/>
    <property type="molecule type" value="Genomic_DNA"/>
</dbReference>
<name>A0A645HF56_9ZZZZ</name>
<comment type="caution">
    <text evidence="1">The sequence shown here is derived from an EMBL/GenBank/DDBJ whole genome shotgun (WGS) entry which is preliminary data.</text>
</comment>
<sequence>MVSICPESACIARLEDGEADTIQYILITSPGQAQLADGLLGKNRKNIRVTLECPDMPLGRHAQPVTHADRAAARQPLPGCSKRKEPAKHPGILMGQWRKKVSLLFLHGEPGIVSLDHKTVTFICLRHKDLCARDLMDRVRIYKKPVDTRHAHIDSSAVRPK</sequence>
<organism evidence="1">
    <name type="scientific">bioreactor metagenome</name>
    <dbReference type="NCBI Taxonomy" id="1076179"/>
    <lineage>
        <taxon>unclassified sequences</taxon>
        <taxon>metagenomes</taxon>
        <taxon>ecological metagenomes</taxon>
    </lineage>
</organism>
<reference evidence="1" key="1">
    <citation type="submission" date="2019-08" db="EMBL/GenBank/DDBJ databases">
        <authorList>
            <person name="Kucharzyk K."/>
            <person name="Murdoch R.W."/>
            <person name="Higgins S."/>
            <person name="Loffler F."/>
        </authorList>
    </citation>
    <scope>NUCLEOTIDE SEQUENCE</scope>
</reference>
<gene>
    <name evidence="1" type="ORF">SDC9_185185</name>
</gene>
<evidence type="ECO:0000313" key="1">
    <source>
        <dbReference type="EMBL" id="MPN37665.1"/>
    </source>
</evidence>
<dbReference type="AlphaFoldDB" id="A0A645HF56"/>
<proteinExistence type="predicted"/>